<dbReference type="SUPFAM" id="SSF88713">
    <property type="entry name" value="Glycoside hydrolase/deacetylase"/>
    <property type="match status" value="1"/>
</dbReference>
<dbReference type="PROSITE" id="PS51677">
    <property type="entry name" value="NODB"/>
    <property type="match status" value="1"/>
</dbReference>
<dbReference type="Gene3D" id="3.20.20.370">
    <property type="entry name" value="Glycoside hydrolase/deacetylase"/>
    <property type="match status" value="1"/>
</dbReference>
<evidence type="ECO:0000313" key="5">
    <source>
        <dbReference type="Proteomes" id="UP000190797"/>
    </source>
</evidence>
<dbReference type="InterPro" id="IPR002509">
    <property type="entry name" value="NODB_dom"/>
</dbReference>
<dbReference type="InterPro" id="IPR011330">
    <property type="entry name" value="Glyco_hydro/deAcase_b/a-brl"/>
</dbReference>
<dbReference type="GO" id="GO:0016810">
    <property type="term" value="F:hydrolase activity, acting on carbon-nitrogen (but not peptide) bonds"/>
    <property type="evidence" value="ECO:0007669"/>
    <property type="project" value="InterPro"/>
</dbReference>
<dbReference type="GO" id="GO:0016020">
    <property type="term" value="C:membrane"/>
    <property type="evidence" value="ECO:0007669"/>
    <property type="project" value="TreeGrafter"/>
</dbReference>
<dbReference type="AlphaFoldDB" id="A0A1V0AGH3"/>
<dbReference type="EMBL" id="CP017717">
    <property type="protein sequence ID" value="AQZ69182.1"/>
    <property type="molecule type" value="Genomic_DNA"/>
</dbReference>
<evidence type="ECO:0000256" key="1">
    <source>
        <dbReference type="ARBA" id="ARBA00022723"/>
    </source>
</evidence>
<keyword evidence="1" id="KW-0479">Metal-binding</keyword>
<dbReference type="PROSITE" id="PS51257">
    <property type="entry name" value="PROKAR_LIPOPROTEIN"/>
    <property type="match status" value="1"/>
</dbReference>
<dbReference type="KEGG" id="noa:BKM31_53870"/>
<evidence type="ECO:0000259" key="3">
    <source>
        <dbReference type="PROSITE" id="PS51677"/>
    </source>
</evidence>
<name>A0A1V0AGH3_9ACTN</name>
<dbReference type="GO" id="GO:0005975">
    <property type="term" value="P:carbohydrate metabolic process"/>
    <property type="evidence" value="ECO:0007669"/>
    <property type="project" value="InterPro"/>
</dbReference>
<sequence>MRVWALPLALVALVSCVTQSVPRRQQARVHTAAARPVVIDPVMLAKRLRAMQPGWPRSRKFDCARLKCVALTFDDGPGEYTWRLLDLLRQRDVRATFFVIGQMVAADKGGRIVRRIVGDGHEIGNHSWSHPPLAELSHEALQKELKHTEDIVRRLTGVRMRVMRPPYGSTDDEVAAETRREGLAQILWNVDTLDWRDRVATTVARRAGEAKPGSIVLLHDIHRTTVEAVPALLDTLGRKGYTFVTVSELYGRTPAPGRTYTERTPTGR</sequence>
<proteinExistence type="predicted"/>
<dbReference type="STRING" id="1909395.BKM31_53870"/>
<evidence type="ECO:0000256" key="2">
    <source>
        <dbReference type="ARBA" id="ARBA00022801"/>
    </source>
</evidence>
<dbReference type="InterPro" id="IPR050248">
    <property type="entry name" value="Polysacc_deacetylase_ArnD"/>
</dbReference>
<dbReference type="OrthoDB" id="3521160at2"/>
<dbReference type="PANTHER" id="PTHR10587">
    <property type="entry name" value="GLYCOSYL TRANSFERASE-RELATED"/>
    <property type="match status" value="1"/>
</dbReference>
<dbReference type="RefSeq" id="WP_080045567.1">
    <property type="nucleotide sequence ID" value="NZ_CP017717.1"/>
</dbReference>
<evidence type="ECO:0000313" key="4">
    <source>
        <dbReference type="EMBL" id="AQZ69182.1"/>
    </source>
</evidence>
<gene>
    <name evidence="4" type="ORF">BKM31_53870</name>
</gene>
<keyword evidence="5" id="KW-1185">Reference proteome</keyword>
<dbReference type="Pfam" id="PF01522">
    <property type="entry name" value="Polysacc_deac_1"/>
    <property type="match status" value="1"/>
</dbReference>
<dbReference type="PANTHER" id="PTHR10587:SF133">
    <property type="entry name" value="CHITIN DEACETYLASE 1-RELATED"/>
    <property type="match status" value="1"/>
</dbReference>
<organism evidence="4 5">
    <name type="scientific">[Actinomadura] parvosata subsp. kistnae</name>
    <dbReference type="NCBI Taxonomy" id="1909395"/>
    <lineage>
        <taxon>Bacteria</taxon>
        <taxon>Bacillati</taxon>
        <taxon>Actinomycetota</taxon>
        <taxon>Actinomycetes</taxon>
        <taxon>Streptosporangiales</taxon>
        <taxon>Streptosporangiaceae</taxon>
        <taxon>Nonomuraea</taxon>
    </lineage>
</organism>
<dbReference type="Proteomes" id="UP000190797">
    <property type="component" value="Chromosome"/>
</dbReference>
<dbReference type="GO" id="GO:0046872">
    <property type="term" value="F:metal ion binding"/>
    <property type="evidence" value="ECO:0007669"/>
    <property type="project" value="UniProtKB-KW"/>
</dbReference>
<dbReference type="CDD" id="cd10917">
    <property type="entry name" value="CE4_NodB_like_6s_7s"/>
    <property type="match status" value="1"/>
</dbReference>
<reference evidence="5" key="1">
    <citation type="journal article" date="2017" name="Med. Chem. Commun.">
        <title>Nonomuraea sp. ATCC 55076 harbours the largest actinomycete chromosome to date and the kistamicin biosynthetic gene cluster.</title>
        <authorList>
            <person name="Nazari B."/>
            <person name="Forneris C.C."/>
            <person name="Gibson M.I."/>
            <person name="Moon K."/>
            <person name="Schramma K.R."/>
            <person name="Seyedsayamdost M.R."/>
        </authorList>
    </citation>
    <scope>NUCLEOTIDE SEQUENCE [LARGE SCALE GENOMIC DNA]</scope>
    <source>
        <strain evidence="5">ATCC 55076</strain>
    </source>
</reference>
<feature type="domain" description="NodB homology" evidence="3">
    <location>
        <begin position="67"/>
        <end position="244"/>
    </location>
</feature>
<accession>A0A1V0AGH3</accession>
<protein>
    <submittedName>
        <fullName evidence="4">Chitin deacetylase</fullName>
    </submittedName>
</protein>
<keyword evidence="2" id="KW-0378">Hydrolase</keyword>